<organism evidence="1 2">
    <name type="scientific">Pseudarthrobacter equi</name>
    <dbReference type="NCBI Taxonomy" id="728066"/>
    <lineage>
        <taxon>Bacteria</taxon>
        <taxon>Bacillati</taxon>
        <taxon>Actinomycetota</taxon>
        <taxon>Actinomycetes</taxon>
        <taxon>Micrococcales</taxon>
        <taxon>Micrococcaceae</taxon>
        <taxon>Pseudarthrobacter</taxon>
    </lineage>
</organism>
<proteinExistence type="predicted"/>
<protein>
    <submittedName>
        <fullName evidence="1">Uncharacterized protein</fullName>
    </submittedName>
</protein>
<gene>
    <name evidence="1" type="ORF">SAMN04489743_3398</name>
</gene>
<keyword evidence="2" id="KW-1185">Reference proteome</keyword>
<evidence type="ECO:0000313" key="2">
    <source>
        <dbReference type="Proteomes" id="UP000198751"/>
    </source>
</evidence>
<evidence type="ECO:0000313" key="1">
    <source>
        <dbReference type="EMBL" id="SDT52714.1"/>
    </source>
</evidence>
<accession>A0A1H2B3F4</accession>
<reference evidence="2" key="1">
    <citation type="submission" date="2016-10" db="EMBL/GenBank/DDBJ databases">
        <authorList>
            <person name="Varghese N."/>
            <person name="Submissions S."/>
        </authorList>
    </citation>
    <scope>NUCLEOTIDE SEQUENCE [LARGE SCALE GENOMIC DNA]</scope>
    <source>
        <strain evidence="2">IMMIB L-1606</strain>
    </source>
</reference>
<sequence length="44" mass="4773">MNSSALLSLLADLYAQVAALTDENNQLRELLSQPASQRASDKIL</sequence>
<dbReference type="Proteomes" id="UP000198751">
    <property type="component" value="Chromosome I"/>
</dbReference>
<name>A0A1H2B3F4_9MICC</name>
<dbReference type="AlphaFoldDB" id="A0A1H2B3F4"/>
<dbReference type="EMBL" id="LT629779">
    <property type="protein sequence ID" value="SDT52714.1"/>
    <property type="molecule type" value="Genomic_DNA"/>
</dbReference>